<evidence type="ECO:0000256" key="17">
    <source>
        <dbReference type="ARBA" id="ARBA00041204"/>
    </source>
</evidence>
<dbReference type="PANTHER" id="PTHR11523">
    <property type="entry name" value="SODIUM/POTASSIUM-DEPENDENT ATPASE BETA SUBUNIT"/>
    <property type="match status" value="1"/>
</dbReference>
<keyword evidence="11" id="KW-0915">Sodium</keyword>
<evidence type="ECO:0000256" key="12">
    <source>
        <dbReference type="ARBA" id="ARBA00023065"/>
    </source>
</evidence>
<organism evidence="20 21">
    <name type="scientific">Xyrichtys novacula</name>
    <name type="common">Pearly razorfish</name>
    <name type="synonym">Hemipteronotus novacula</name>
    <dbReference type="NCBI Taxonomy" id="13765"/>
    <lineage>
        <taxon>Eukaryota</taxon>
        <taxon>Metazoa</taxon>
        <taxon>Chordata</taxon>
        <taxon>Craniata</taxon>
        <taxon>Vertebrata</taxon>
        <taxon>Euteleostomi</taxon>
        <taxon>Actinopterygii</taxon>
        <taxon>Neopterygii</taxon>
        <taxon>Teleostei</taxon>
        <taxon>Neoteleostei</taxon>
        <taxon>Acanthomorphata</taxon>
        <taxon>Eupercaria</taxon>
        <taxon>Labriformes</taxon>
        <taxon>Labridae</taxon>
        <taxon>Xyrichtys</taxon>
    </lineage>
</organism>
<dbReference type="InterPro" id="IPR038702">
    <property type="entry name" value="Na/K_ATPase_sub_beta_sf"/>
</dbReference>
<keyword evidence="9" id="KW-0735">Signal-anchor</keyword>
<evidence type="ECO:0000256" key="10">
    <source>
        <dbReference type="ARBA" id="ARBA00022989"/>
    </source>
</evidence>
<protein>
    <recommendedName>
        <fullName evidence="17">Sodium/potassium-transporting ATPase subunit beta-3</fullName>
    </recommendedName>
</protein>
<dbReference type="PANTHER" id="PTHR11523:SF47">
    <property type="entry name" value="SODIUM_POTASSIUM-TRANSPORTING ATPASE SUBUNIT BETA-3"/>
    <property type="match status" value="1"/>
</dbReference>
<keyword evidence="16" id="KW-0739">Sodium transport</keyword>
<evidence type="ECO:0000256" key="16">
    <source>
        <dbReference type="ARBA" id="ARBA00023201"/>
    </source>
</evidence>
<name>A0AAV1G1V4_XYRNO</name>
<dbReference type="GO" id="GO:0006883">
    <property type="term" value="P:intracellular sodium ion homeostasis"/>
    <property type="evidence" value="ECO:0007669"/>
    <property type="project" value="TreeGrafter"/>
</dbReference>
<evidence type="ECO:0000256" key="11">
    <source>
        <dbReference type="ARBA" id="ARBA00023053"/>
    </source>
</evidence>
<keyword evidence="15" id="KW-0325">Glycoprotein</keyword>
<evidence type="ECO:0000256" key="7">
    <source>
        <dbReference type="ARBA" id="ARBA00022692"/>
    </source>
</evidence>
<accession>A0AAV1G1V4</accession>
<evidence type="ECO:0000256" key="5">
    <source>
        <dbReference type="ARBA" id="ARBA00022538"/>
    </source>
</evidence>
<keyword evidence="7 19" id="KW-0812">Transmembrane</keyword>
<evidence type="ECO:0000313" key="21">
    <source>
        <dbReference type="Proteomes" id="UP001178508"/>
    </source>
</evidence>
<dbReference type="GO" id="GO:0030007">
    <property type="term" value="P:intracellular potassium ion homeostasis"/>
    <property type="evidence" value="ECO:0007669"/>
    <property type="project" value="TreeGrafter"/>
</dbReference>
<evidence type="ECO:0000256" key="4">
    <source>
        <dbReference type="ARBA" id="ARBA00022475"/>
    </source>
</evidence>
<feature type="compositionally biased region" description="Basic and acidic residues" evidence="18">
    <location>
        <begin position="19"/>
        <end position="69"/>
    </location>
</feature>
<dbReference type="FunFam" id="1.20.5.170:FF:000068">
    <property type="entry name" value="Sodium/potassium-transporting ATPase subunit beta"/>
    <property type="match status" value="1"/>
</dbReference>
<dbReference type="Proteomes" id="UP001178508">
    <property type="component" value="Chromosome 10"/>
</dbReference>
<evidence type="ECO:0000256" key="1">
    <source>
        <dbReference type="ARBA" id="ARBA00004401"/>
    </source>
</evidence>
<reference evidence="20" key="1">
    <citation type="submission" date="2023-08" db="EMBL/GenBank/DDBJ databases">
        <authorList>
            <person name="Alioto T."/>
            <person name="Alioto T."/>
            <person name="Gomez Garrido J."/>
        </authorList>
    </citation>
    <scope>NUCLEOTIDE SEQUENCE</scope>
</reference>
<keyword evidence="5" id="KW-0633">Potassium transport</keyword>
<dbReference type="Pfam" id="PF00287">
    <property type="entry name" value="Na_K-ATPase"/>
    <property type="match status" value="1"/>
</dbReference>
<dbReference type="GO" id="GO:0036376">
    <property type="term" value="P:sodium ion export across plasma membrane"/>
    <property type="evidence" value="ECO:0007669"/>
    <property type="project" value="TreeGrafter"/>
</dbReference>
<evidence type="ECO:0000256" key="6">
    <source>
        <dbReference type="ARBA" id="ARBA00022607"/>
    </source>
</evidence>
<keyword evidence="10 19" id="KW-1133">Transmembrane helix</keyword>
<evidence type="ECO:0000256" key="14">
    <source>
        <dbReference type="ARBA" id="ARBA00023157"/>
    </source>
</evidence>
<keyword evidence="21" id="KW-1185">Reference proteome</keyword>
<evidence type="ECO:0000256" key="9">
    <source>
        <dbReference type="ARBA" id="ARBA00022968"/>
    </source>
</evidence>
<dbReference type="InterPro" id="IPR000402">
    <property type="entry name" value="Na/K_ATPase_sub_beta"/>
</dbReference>
<dbReference type="EMBL" id="OY660873">
    <property type="protein sequence ID" value="CAJ1066437.1"/>
    <property type="molecule type" value="Genomic_DNA"/>
</dbReference>
<evidence type="ECO:0000256" key="13">
    <source>
        <dbReference type="ARBA" id="ARBA00023136"/>
    </source>
</evidence>
<evidence type="ECO:0000256" key="2">
    <source>
        <dbReference type="ARBA" id="ARBA00005876"/>
    </source>
</evidence>
<keyword evidence="3" id="KW-0813">Transport</keyword>
<dbReference type="GO" id="GO:1990573">
    <property type="term" value="P:potassium ion import across plasma membrane"/>
    <property type="evidence" value="ECO:0007669"/>
    <property type="project" value="TreeGrafter"/>
</dbReference>
<proteinExistence type="inferred from homology"/>
<evidence type="ECO:0000256" key="15">
    <source>
        <dbReference type="ARBA" id="ARBA00023180"/>
    </source>
</evidence>
<keyword evidence="14" id="KW-1015">Disulfide bond</keyword>
<dbReference type="Gene3D" id="2.60.40.1660">
    <property type="entry name" value="Na, k-atpase alpha subunit"/>
    <property type="match status" value="1"/>
</dbReference>
<evidence type="ECO:0000256" key="18">
    <source>
        <dbReference type="SAM" id="MobiDB-lite"/>
    </source>
</evidence>
<evidence type="ECO:0000256" key="3">
    <source>
        <dbReference type="ARBA" id="ARBA00022448"/>
    </source>
</evidence>
<evidence type="ECO:0000313" key="20">
    <source>
        <dbReference type="EMBL" id="CAJ1066437.1"/>
    </source>
</evidence>
<dbReference type="PROSITE" id="PS00390">
    <property type="entry name" value="ATPASE_NA_K_BETA_1"/>
    <property type="match status" value="1"/>
</dbReference>
<feature type="region of interest" description="Disordered" evidence="18">
    <location>
        <begin position="1"/>
        <end position="69"/>
    </location>
</feature>
<keyword evidence="12" id="KW-0406">Ion transport</keyword>
<gene>
    <name evidence="20" type="ORF">XNOV1_A003967</name>
</gene>
<keyword evidence="4" id="KW-1003">Cell membrane</keyword>
<comment type="subcellular location">
    <subcellularLocation>
        <location evidence="1">Cell membrane</location>
        <topology evidence="1">Single-pass type II membrane protein</topology>
    </subcellularLocation>
</comment>
<dbReference type="GO" id="GO:0005890">
    <property type="term" value="C:sodium:potassium-exchanging ATPase complex"/>
    <property type="evidence" value="ECO:0007669"/>
    <property type="project" value="InterPro"/>
</dbReference>
<dbReference type="AlphaFoldDB" id="A0AAV1G1V4"/>
<keyword evidence="13 19" id="KW-0472">Membrane</keyword>
<comment type="similarity">
    <text evidence="2">Belongs to the X(+)/potassium ATPases subunit beta family.</text>
</comment>
<keyword evidence="6" id="KW-0740">Sodium/potassium transport</keyword>
<dbReference type="GO" id="GO:0001671">
    <property type="term" value="F:ATPase activator activity"/>
    <property type="evidence" value="ECO:0007669"/>
    <property type="project" value="TreeGrafter"/>
</dbReference>
<evidence type="ECO:0000256" key="19">
    <source>
        <dbReference type="SAM" id="Phobius"/>
    </source>
</evidence>
<keyword evidence="8" id="KW-0630">Potassium</keyword>
<sequence length="234" mass="27352">MSSSPQQPNPEPGPEPIPEETKEEAKEEVKPEMKEGKNGETEEEKKEEEKEETKVEKEEDKKEESKKEKKDSWKDFIYNPRTGEFMGRTASSWGLILLFYLVFYGFLTAMFCLTMWVMLQTLDENVPRRQDRVANPGLVVRPHAAEISFNRSDLTNYNEYTRQLHELLQRYWTKTSWRPLHQLYRQERQSLANAVLPTRRSSGQDVFPILREENSSGLRAASGCRSAAPHKRRL</sequence>
<feature type="compositionally biased region" description="Pro residues" evidence="18">
    <location>
        <begin position="7"/>
        <end position="16"/>
    </location>
</feature>
<feature type="transmembrane region" description="Helical" evidence="19">
    <location>
        <begin position="95"/>
        <end position="119"/>
    </location>
</feature>
<evidence type="ECO:0000256" key="8">
    <source>
        <dbReference type="ARBA" id="ARBA00022958"/>
    </source>
</evidence>